<dbReference type="PANTHER" id="PTHR44337">
    <property type="entry name" value="CARCINOEMBRYONIC ANTIGEN-RELATED CELL ADHESION MOLECULE 8"/>
    <property type="match status" value="1"/>
</dbReference>
<dbReference type="SMART" id="SM00408">
    <property type="entry name" value="IGc2"/>
    <property type="match status" value="4"/>
</dbReference>
<accession>A0AAD9JEE4</accession>
<evidence type="ECO:0000259" key="5">
    <source>
        <dbReference type="PROSITE" id="PS50835"/>
    </source>
</evidence>
<feature type="domain" description="Ig-like" evidence="5">
    <location>
        <begin position="326"/>
        <end position="406"/>
    </location>
</feature>
<reference evidence="6" key="1">
    <citation type="journal article" date="2023" name="Mol. Biol. Evol.">
        <title>Third-Generation Sequencing Reveals the Adaptive Role of the Epigenome in Three Deep-Sea Polychaetes.</title>
        <authorList>
            <person name="Perez M."/>
            <person name="Aroh O."/>
            <person name="Sun Y."/>
            <person name="Lan Y."/>
            <person name="Juniper S.K."/>
            <person name="Young C.R."/>
            <person name="Angers B."/>
            <person name="Qian P.Y."/>
        </authorList>
    </citation>
    <scope>NUCLEOTIDE SEQUENCE</scope>
    <source>
        <strain evidence="6">R07B-5</strain>
    </source>
</reference>
<keyword evidence="2" id="KW-1015">Disulfide bond</keyword>
<comment type="caution">
    <text evidence="6">The sequence shown here is derived from an EMBL/GenBank/DDBJ whole genome shotgun (WGS) entry which is preliminary data.</text>
</comment>
<evidence type="ECO:0000256" key="1">
    <source>
        <dbReference type="ARBA" id="ARBA00022729"/>
    </source>
</evidence>
<dbReference type="AlphaFoldDB" id="A0AAD9JEE4"/>
<evidence type="ECO:0000256" key="2">
    <source>
        <dbReference type="ARBA" id="ARBA00023157"/>
    </source>
</evidence>
<dbReference type="InterPro" id="IPR052598">
    <property type="entry name" value="IgSF_CEA-related"/>
</dbReference>
<keyword evidence="7" id="KW-1185">Reference proteome</keyword>
<evidence type="ECO:0000313" key="6">
    <source>
        <dbReference type="EMBL" id="KAK2151441.1"/>
    </source>
</evidence>
<dbReference type="EMBL" id="JAODUO010002607">
    <property type="protein sequence ID" value="KAK2151441.1"/>
    <property type="molecule type" value="Genomic_DNA"/>
</dbReference>
<dbReference type="Gene3D" id="2.60.40.10">
    <property type="entry name" value="Immunoglobulins"/>
    <property type="match status" value="4"/>
</dbReference>
<dbReference type="Proteomes" id="UP001209878">
    <property type="component" value="Unassembled WGS sequence"/>
</dbReference>
<name>A0AAD9JEE4_RIDPI</name>
<gene>
    <name evidence="6" type="ORF">NP493_2622g00006</name>
</gene>
<dbReference type="CDD" id="cd00096">
    <property type="entry name" value="Ig"/>
    <property type="match status" value="1"/>
</dbReference>
<feature type="domain" description="Ig-like" evidence="5">
    <location>
        <begin position="203"/>
        <end position="305"/>
    </location>
</feature>
<dbReference type="InterPro" id="IPR013783">
    <property type="entry name" value="Ig-like_fold"/>
</dbReference>
<feature type="domain" description="Ig-like" evidence="5">
    <location>
        <begin position="106"/>
        <end position="193"/>
    </location>
</feature>
<dbReference type="InterPro" id="IPR003598">
    <property type="entry name" value="Ig_sub2"/>
</dbReference>
<organism evidence="6 7">
    <name type="scientific">Ridgeia piscesae</name>
    <name type="common">Tubeworm</name>
    <dbReference type="NCBI Taxonomy" id="27915"/>
    <lineage>
        <taxon>Eukaryota</taxon>
        <taxon>Metazoa</taxon>
        <taxon>Spiralia</taxon>
        <taxon>Lophotrochozoa</taxon>
        <taxon>Annelida</taxon>
        <taxon>Polychaeta</taxon>
        <taxon>Sedentaria</taxon>
        <taxon>Canalipalpata</taxon>
        <taxon>Sabellida</taxon>
        <taxon>Siboglinidae</taxon>
        <taxon>Ridgeia</taxon>
    </lineage>
</organism>
<keyword evidence="1" id="KW-0732">Signal</keyword>
<evidence type="ECO:0000256" key="3">
    <source>
        <dbReference type="ARBA" id="ARBA00023180"/>
    </source>
</evidence>
<dbReference type="InterPro" id="IPR007110">
    <property type="entry name" value="Ig-like_dom"/>
</dbReference>
<evidence type="ECO:0000313" key="7">
    <source>
        <dbReference type="Proteomes" id="UP001209878"/>
    </source>
</evidence>
<dbReference type="SMART" id="SM00409">
    <property type="entry name" value="IG"/>
    <property type="match status" value="4"/>
</dbReference>
<dbReference type="InterPro" id="IPR003599">
    <property type="entry name" value="Ig_sub"/>
</dbReference>
<sequence>MGSSSAVLGNPGDGRSGMAGMGDFGATFQLLINYGRPRVIKHVTWRKGHNTLPTSGRYKLSDSGKVLTISSLDHTVDDGNYSCAATNDAGTGGFSTKFHLLVNYKPYGQATVAPEDVTVAVGGQVSLTCRAPSESGHPTASWFTWSKDNSNFISNTTDSLRLTPTEVTVSGKYRCAAGNFIGESDHSDCATVTVQAPANVEFPRTVNIQCPAFDDTDFNMTCTVSGSGDLMVQWSKDGMSVDTGDFAVTSVKVTGGKYTYGQTEAKASTLMWQVTKRVRYFTCNNITYFDGHYTCAVSTQTAGATTRDESKAFIVYVQYEAHWSGGHTLTATAPNDTSKEIVCSVCANPQPTFLWTFKNGSLRKGIQVVGNKIILDHVTRDDFGVYQCTANNTVNGEDRTAVFEVTLVKRERALGGPNNRKLPRSRTSSTSGGSFRGFCPVPSLKSVHEGVRISGGGNIMFALCATTYPVWRIRIGQFDHLRNKNRCYLCFRKPSYDLVVERSVPAV</sequence>
<dbReference type="PANTHER" id="PTHR44337:SF20">
    <property type="entry name" value="CARCINOEMBRYONIC ANTIGEN-RELATED CELL ADHESION MOLECULE 5-RELATED"/>
    <property type="match status" value="1"/>
</dbReference>
<dbReference type="PROSITE" id="PS50835">
    <property type="entry name" value="IG_LIKE"/>
    <property type="match status" value="3"/>
</dbReference>
<dbReference type="SUPFAM" id="SSF48726">
    <property type="entry name" value="Immunoglobulin"/>
    <property type="match status" value="3"/>
</dbReference>
<keyword evidence="3" id="KW-0325">Glycoprotein</keyword>
<dbReference type="Pfam" id="PF13927">
    <property type="entry name" value="Ig_3"/>
    <property type="match status" value="2"/>
</dbReference>
<dbReference type="Pfam" id="PF07679">
    <property type="entry name" value="I-set"/>
    <property type="match status" value="1"/>
</dbReference>
<proteinExistence type="predicted"/>
<keyword evidence="4" id="KW-0393">Immunoglobulin domain</keyword>
<protein>
    <recommendedName>
        <fullName evidence="5">Ig-like domain-containing protein</fullName>
    </recommendedName>
</protein>
<dbReference type="InterPro" id="IPR036179">
    <property type="entry name" value="Ig-like_dom_sf"/>
</dbReference>
<dbReference type="InterPro" id="IPR013098">
    <property type="entry name" value="Ig_I-set"/>
</dbReference>
<evidence type="ECO:0000256" key="4">
    <source>
        <dbReference type="ARBA" id="ARBA00023319"/>
    </source>
</evidence>